<protein>
    <submittedName>
        <fullName evidence="1">Uncharacterized protein</fullName>
    </submittedName>
</protein>
<keyword evidence="2" id="KW-1185">Reference proteome</keyword>
<proteinExistence type="predicted"/>
<dbReference type="Proteomes" id="UP000193711">
    <property type="component" value="Unassembled WGS sequence"/>
</dbReference>
<dbReference type="AlphaFoldDB" id="A0A1X7NVD1"/>
<reference evidence="2" key="1">
    <citation type="submission" date="2017-04" db="EMBL/GenBank/DDBJ databases">
        <authorList>
            <person name="Varghese N."/>
            <person name="Submissions S."/>
        </authorList>
    </citation>
    <scope>NUCLEOTIDE SEQUENCE [LARGE SCALE GENOMIC DNA]</scope>
    <source>
        <strain evidence="2">VKM Ac-2121</strain>
    </source>
</reference>
<dbReference type="EMBL" id="FXBM01000002">
    <property type="protein sequence ID" value="SMH42123.1"/>
    <property type="molecule type" value="Genomic_DNA"/>
</dbReference>
<sequence>MIYRLLPFILTFIARRVSKAQKAKRATQNQARRTTRKGR</sequence>
<organism evidence="1 2">
    <name type="scientific">Rathayibacter oskolensis</name>
    <dbReference type="NCBI Taxonomy" id="1891671"/>
    <lineage>
        <taxon>Bacteria</taxon>
        <taxon>Bacillati</taxon>
        <taxon>Actinomycetota</taxon>
        <taxon>Actinomycetes</taxon>
        <taxon>Micrococcales</taxon>
        <taxon>Microbacteriaceae</taxon>
        <taxon>Rathayibacter</taxon>
    </lineage>
</organism>
<evidence type="ECO:0000313" key="2">
    <source>
        <dbReference type="Proteomes" id="UP000193711"/>
    </source>
</evidence>
<evidence type="ECO:0000313" key="1">
    <source>
        <dbReference type="EMBL" id="SMH42123.1"/>
    </source>
</evidence>
<gene>
    <name evidence="1" type="ORF">SAMN06295885_1878</name>
</gene>
<name>A0A1X7NVD1_9MICO</name>
<accession>A0A1X7NVD1</accession>